<evidence type="ECO:0000313" key="16">
    <source>
        <dbReference type="Proteomes" id="UP000652567"/>
    </source>
</evidence>
<evidence type="ECO:0000256" key="13">
    <source>
        <dbReference type="PIRSR" id="PIRSR006247-1"/>
    </source>
</evidence>
<dbReference type="PIRSF" id="PIRSF006247">
    <property type="entry name" value="TrkH"/>
    <property type="match status" value="1"/>
</dbReference>
<evidence type="ECO:0000256" key="10">
    <source>
        <dbReference type="ARBA" id="ARBA00023065"/>
    </source>
</evidence>
<feature type="transmembrane region" description="Helical" evidence="14">
    <location>
        <begin position="69"/>
        <end position="90"/>
    </location>
</feature>
<feature type="transmembrane region" description="Helical" evidence="14">
    <location>
        <begin position="394"/>
        <end position="413"/>
    </location>
</feature>
<evidence type="ECO:0000256" key="14">
    <source>
        <dbReference type="SAM" id="Phobius"/>
    </source>
</evidence>
<keyword evidence="3 12" id="KW-0813">Transport</keyword>
<dbReference type="AlphaFoldDB" id="A0A928UZM3"/>
<evidence type="ECO:0000313" key="15">
    <source>
        <dbReference type="EMBL" id="MBE8715597.1"/>
    </source>
</evidence>
<keyword evidence="11 12" id="KW-0472">Membrane</keyword>
<dbReference type="PANTHER" id="PTHR32024">
    <property type="entry name" value="TRK SYSTEM POTASSIUM UPTAKE PROTEIN TRKG-RELATED"/>
    <property type="match status" value="1"/>
</dbReference>
<feature type="transmembrane region" description="Helical" evidence="14">
    <location>
        <begin position="136"/>
        <end position="161"/>
    </location>
</feature>
<feature type="transmembrane region" description="Helical" evidence="14">
    <location>
        <begin position="12"/>
        <end position="31"/>
    </location>
</feature>
<dbReference type="GO" id="GO:0046872">
    <property type="term" value="F:metal ion binding"/>
    <property type="evidence" value="ECO:0007669"/>
    <property type="project" value="UniProtKB-KW"/>
</dbReference>
<evidence type="ECO:0000256" key="8">
    <source>
        <dbReference type="ARBA" id="ARBA00022958"/>
    </source>
</evidence>
<evidence type="ECO:0000256" key="6">
    <source>
        <dbReference type="ARBA" id="ARBA00022538"/>
    </source>
</evidence>
<comment type="caution">
    <text evidence="15">The sequence shown here is derived from an EMBL/GenBank/DDBJ whole genome shotgun (WGS) entry which is preliminary data.</text>
</comment>
<feature type="binding site" evidence="13">
    <location>
        <position position="433"/>
    </location>
    <ligand>
        <name>K(+)</name>
        <dbReference type="ChEBI" id="CHEBI:29103"/>
    </ligand>
</feature>
<keyword evidence="4 12" id="KW-1003">Cell membrane</keyword>
<keyword evidence="6 12" id="KW-0633">Potassium transport</keyword>
<feature type="transmembrane region" description="Helical" evidence="14">
    <location>
        <begin position="420"/>
        <end position="439"/>
    </location>
</feature>
<comment type="function">
    <text evidence="12">Low-affinity potassium transport system. Interacts with Trk system potassium uptake protein TrkA.</text>
</comment>
<feature type="transmembrane region" description="Helical" evidence="14">
    <location>
        <begin position="182"/>
        <end position="200"/>
    </location>
</feature>
<proteinExistence type="inferred from homology"/>
<feature type="binding site" evidence="13">
    <location>
        <position position="317"/>
    </location>
    <ligand>
        <name>K(+)</name>
        <dbReference type="ChEBI" id="CHEBI:29103"/>
    </ligand>
</feature>
<evidence type="ECO:0000256" key="9">
    <source>
        <dbReference type="ARBA" id="ARBA00022989"/>
    </source>
</evidence>
<comment type="subcellular location">
    <subcellularLocation>
        <location evidence="1 12">Cell inner membrane</location>
        <topology evidence="1 12">Multi-pass membrane protein</topology>
    </subcellularLocation>
</comment>
<feature type="transmembrane region" description="Helical" evidence="14">
    <location>
        <begin position="451"/>
        <end position="474"/>
    </location>
</feature>
<keyword evidence="7 14" id="KW-0812">Transmembrane</keyword>
<feature type="transmembrane region" description="Helical" evidence="14">
    <location>
        <begin position="276"/>
        <end position="297"/>
    </location>
</feature>
<feature type="transmembrane region" description="Helical" evidence="14">
    <location>
        <begin position="37"/>
        <end position="57"/>
    </location>
</feature>
<evidence type="ECO:0000256" key="11">
    <source>
        <dbReference type="ARBA" id="ARBA00023136"/>
    </source>
</evidence>
<feature type="binding site" evidence="13">
    <location>
        <position position="318"/>
    </location>
    <ligand>
        <name>K(+)</name>
        <dbReference type="ChEBI" id="CHEBI:29103"/>
    </ligand>
</feature>
<evidence type="ECO:0000256" key="1">
    <source>
        <dbReference type="ARBA" id="ARBA00004429"/>
    </source>
</evidence>
<feature type="binding site" evidence="13">
    <location>
        <position position="434"/>
    </location>
    <ligand>
        <name>K(+)</name>
        <dbReference type="ChEBI" id="CHEBI:29103"/>
    </ligand>
</feature>
<feature type="transmembrane region" description="Helical" evidence="14">
    <location>
        <begin position="237"/>
        <end position="255"/>
    </location>
</feature>
<dbReference type="EMBL" id="PRDL01000001">
    <property type="protein sequence ID" value="MBE8715597.1"/>
    <property type="molecule type" value="Genomic_DNA"/>
</dbReference>
<dbReference type="PANTHER" id="PTHR32024:SF2">
    <property type="entry name" value="TRK SYSTEM POTASSIUM UPTAKE PROTEIN TRKG-RELATED"/>
    <property type="match status" value="1"/>
</dbReference>
<evidence type="ECO:0000256" key="7">
    <source>
        <dbReference type="ARBA" id="ARBA00022692"/>
    </source>
</evidence>
<keyword evidence="10 12" id="KW-0406">Ion transport</keyword>
<protein>
    <recommendedName>
        <fullName evidence="12">Trk system potassium uptake protein</fullName>
    </recommendedName>
</protein>
<evidence type="ECO:0000256" key="5">
    <source>
        <dbReference type="ARBA" id="ARBA00022519"/>
    </source>
</evidence>
<evidence type="ECO:0000256" key="3">
    <source>
        <dbReference type="ARBA" id="ARBA00022448"/>
    </source>
</evidence>
<dbReference type="InterPro" id="IPR003445">
    <property type="entry name" value="Cat_transpt"/>
</dbReference>
<accession>A0A928UZM3</accession>
<organism evidence="15 16">
    <name type="scientific">Cellvibrio polysaccharolyticus</name>
    <dbReference type="NCBI Taxonomy" id="2082724"/>
    <lineage>
        <taxon>Bacteria</taxon>
        <taxon>Pseudomonadati</taxon>
        <taxon>Pseudomonadota</taxon>
        <taxon>Gammaproteobacteria</taxon>
        <taxon>Cellvibrionales</taxon>
        <taxon>Cellvibrionaceae</taxon>
        <taxon>Cellvibrio</taxon>
    </lineage>
</organism>
<reference evidence="15" key="1">
    <citation type="submission" date="2018-07" db="EMBL/GenBank/DDBJ databases">
        <title>Genome assembly of strain Ka43.</title>
        <authorList>
            <person name="Kukolya J."/>
            <person name="Nagy I."/>
            <person name="Horvath B."/>
            <person name="Toth A."/>
        </authorList>
    </citation>
    <scope>NUCLEOTIDE SEQUENCE</scope>
    <source>
        <strain evidence="15">KB43</strain>
    </source>
</reference>
<evidence type="ECO:0000256" key="4">
    <source>
        <dbReference type="ARBA" id="ARBA00022475"/>
    </source>
</evidence>
<dbReference type="NCBIfam" id="TIGR00933">
    <property type="entry name" value="2a38"/>
    <property type="match status" value="1"/>
</dbReference>
<keyword evidence="5 12" id="KW-0997">Cell inner membrane</keyword>
<feature type="binding site" evidence="13">
    <location>
        <position position="111"/>
    </location>
    <ligand>
        <name>K(+)</name>
        <dbReference type="ChEBI" id="CHEBI:29103"/>
    </ligand>
</feature>
<keyword evidence="13" id="KW-0479">Metal-binding</keyword>
<comment type="similarity">
    <text evidence="2 12">Belongs to the TrkH potassium transport family.</text>
</comment>
<dbReference type="GO" id="GO:0005886">
    <property type="term" value="C:plasma membrane"/>
    <property type="evidence" value="ECO:0007669"/>
    <property type="project" value="UniProtKB-SubCell"/>
</dbReference>
<keyword evidence="16" id="KW-1185">Reference proteome</keyword>
<feature type="binding site" evidence="13">
    <location>
        <position position="112"/>
    </location>
    <ligand>
        <name>K(+)</name>
        <dbReference type="ChEBI" id="CHEBI:29103"/>
    </ligand>
</feature>
<dbReference type="GO" id="GO:0015379">
    <property type="term" value="F:potassium:chloride symporter activity"/>
    <property type="evidence" value="ECO:0007669"/>
    <property type="project" value="InterPro"/>
</dbReference>
<dbReference type="RefSeq" id="WP_193906050.1">
    <property type="nucleotide sequence ID" value="NZ_PRDL01000001.1"/>
</dbReference>
<keyword evidence="9 14" id="KW-1133">Transmembrane helix</keyword>
<evidence type="ECO:0000256" key="12">
    <source>
        <dbReference type="PIRNR" id="PIRNR006247"/>
    </source>
</evidence>
<sequence>MHFAIISKVLGVLLMMFSLTLLIPIPVSLWFHDDNYMTFLLAFGITFAAGMALWLPVRFSKADLRTRDGFLVTALFWTVLSSFGSLPFLLSRGLSLSFTDAIFEAVSGITTTGATVISGLDQLPHSILYYRHQLQWFGGIGIIVIAVAILPMLGIGGMQLYRAESPGPVKDNKLTPRITETAKALFAIYLVLTIACGLAYKLAGMSWYEAVCHAFSTVSNGGFSTHDSSIRYFDSSLILWICSIFMLISGANYALHFFVWRERSLRYYFADAEFRFYFSWITIGGLVTVGYLLATSTYDTRDAIFIGFFNLASTLSTAGFASDFVHWPSFLPFALFTLAFLGGCASSTGGGIKMVRVLLLYKQGVREIHRLIHPNAVIPIKIGKIHVSDSVVQAVWGFFAMYVVMYILMFMLLMASGLDLITAFSAVGACITNLGPGMGQVASNYGSINDAAKWILCFAMLLGRLEVFTLLVLFTPMFWRR</sequence>
<gene>
    <name evidence="15" type="ORF">C4F51_00150</name>
</gene>
<feature type="binding site" evidence="13">
    <location>
        <position position="221"/>
    </location>
    <ligand>
        <name>K(+)</name>
        <dbReference type="ChEBI" id="CHEBI:29103"/>
    </ligand>
</feature>
<feature type="transmembrane region" description="Helical" evidence="14">
    <location>
        <begin position="333"/>
        <end position="352"/>
    </location>
</feature>
<feature type="transmembrane region" description="Helical" evidence="14">
    <location>
        <begin position="303"/>
        <end position="321"/>
    </location>
</feature>
<dbReference type="Proteomes" id="UP000652567">
    <property type="component" value="Unassembled WGS sequence"/>
</dbReference>
<keyword evidence="8 12" id="KW-0630">Potassium</keyword>
<dbReference type="InterPro" id="IPR004772">
    <property type="entry name" value="TrkH"/>
</dbReference>
<evidence type="ECO:0000256" key="2">
    <source>
        <dbReference type="ARBA" id="ARBA00009137"/>
    </source>
</evidence>
<dbReference type="Pfam" id="PF02386">
    <property type="entry name" value="TrkH"/>
    <property type="match status" value="1"/>
</dbReference>
<name>A0A928UZM3_9GAMM</name>